<keyword evidence="4" id="KW-1185">Reference proteome</keyword>
<evidence type="ECO:0000313" key="3">
    <source>
        <dbReference type="EMBL" id="KAK3357970.1"/>
    </source>
</evidence>
<sequence>MQKLQFRLQTEKERLLRGGNRSGAGRAEEAACARLKSTSMSKPKKNDAGAQGDATGISSGCCCSVAADKLLGICGSGTPALTVHLFFFCRSPTVPPWNCPSSGSQGCRTSAGTQQLGSLFYFIFFCLVVVLTLARWLRPLPVPHLSTPCSKLTPINSVHAQCDCARSVHELNMVVSSAGRALVMPIWAPLSLPLARRSFPRVPLGQSRHGRASQQKKVEPASCSC</sequence>
<organism evidence="3 4">
    <name type="scientific">Lasiosphaeria hispida</name>
    <dbReference type="NCBI Taxonomy" id="260671"/>
    <lineage>
        <taxon>Eukaryota</taxon>
        <taxon>Fungi</taxon>
        <taxon>Dikarya</taxon>
        <taxon>Ascomycota</taxon>
        <taxon>Pezizomycotina</taxon>
        <taxon>Sordariomycetes</taxon>
        <taxon>Sordariomycetidae</taxon>
        <taxon>Sordariales</taxon>
        <taxon>Lasiosphaeriaceae</taxon>
        <taxon>Lasiosphaeria</taxon>
    </lineage>
</organism>
<evidence type="ECO:0000256" key="1">
    <source>
        <dbReference type="SAM" id="MobiDB-lite"/>
    </source>
</evidence>
<feature type="region of interest" description="Disordered" evidence="1">
    <location>
        <begin position="205"/>
        <end position="225"/>
    </location>
</feature>
<reference evidence="3" key="1">
    <citation type="journal article" date="2023" name="Mol. Phylogenet. Evol.">
        <title>Genome-scale phylogeny and comparative genomics of the fungal order Sordariales.</title>
        <authorList>
            <person name="Hensen N."/>
            <person name="Bonometti L."/>
            <person name="Westerberg I."/>
            <person name="Brannstrom I.O."/>
            <person name="Guillou S."/>
            <person name="Cros-Aarteil S."/>
            <person name="Calhoun S."/>
            <person name="Haridas S."/>
            <person name="Kuo A."/>
            <person name="Mondo S."/>
            <person name="Pangilinan J."/>
            <person name="Riley R."/>
            <person name="LaButti K."/>
            <person name="Andreopoulos B."/>
            <person name="Lipzen A."/>
            <person name="Chen C."/>
            <person name="Yan M."/>
            <person name="Daum C."/>
            <person name="Ng V."/>
            <person name="Clum A."/>
            <person name="Steindorff A."/>
            <person name="Ohm R.A."/>
            <person name="Martin F."/>
            <person name="Silar P."/>
            <person name="Natvig D.O."/>
            <person name="Lalanne C."/>
            <person name="Gautier V."/>
            <person name="Ament-Velasquez S.L."/>
            <person name="Kruys A."/>
            <person name="Hutchinson M.I."/>
            <person name="Powell A.J."/>
            <person name="Barry K."/>
            <person name="Miller A.N."/>
            <person name="Grigoriev I.V."/>
            <person name="Debuchy R."/>
            <person name="Gladieux P."/>
            <person name="Hiltunen Thoren M."/>
            <person name="Johannesson H."/>
        </authorList>
    </citation>
    <scope>NUCLEOTIDE SEQUENCE</scope>
    <source>
        <strain evidence="3">CBS 955.72</strain>
    </source>
</reference>
<evidence type="ECO:0000313" key="4">
    <source>
        <dbReference type="Proteomes" id="UP001275084"/>
    </source>
</evidence>
<reference evidence="3" key="2">
    <citation type="submission" date="2023-06" db="EMBL/GenBank/DDBJ databases">
        <authorList>
            <consortium name="Lawrence Berkeley National Laboratory"/>
            <person name="Haridas S."/>
            <person name="Hensen N."/>
            <person name="Bonometti L."/>
            <person name="Westerberg I."/>
            <person name="Brannstrom I.O."/>
            <person name="Guillou S."/>
            <person name="Cros-Aarteil S."/>
            <person name="Calhoun S."/>
            <person name="Kuo A."/>
            <person name="Mondo S."/>
            <person name="Pangilinan J."/>
            <person name="Riley R."/>
            <person name="Labutti K."/>
            <person name="Andreopoulos B."/>
            <person name="Lipzen A."/>
            <person name="Chen C."/>
            <person name="Yanf M."/>
            <person name="Daum C."/>
            <person name="Ng V."/>
            <person name="Clum A."/>
            <person name="Steindorff A."/>
            <person name="Ohm R."/>
            <person name="Martin F."/>
            <person name="Silar P."/>
            <person name="Natvig D."/>
            <person name="Lalanne C."/>
            <person name="Gautier V."/>
            <person name="Ament-Velasquez S.L."/>
            <person name="Kruys A."/>
            <person name="Hutchinson M.I."/>
            <person name="Powell A.J."/>
            <person name="Barry K."/>
            <person name="Miller A.N."/>
            <person name="Grigoriev I.V."/>
            <person name="Debuchy R."/>
            <person name="Gladieux P."/>
            <person name="Thoren M.H."/>
            <person name="Johannesson H."/>
        </authorList>
    </citation>
    <scope>NUCLEOTIDE SEQUENCE</scope>
    <source>
        <strain evidence="3">CBS 955.72</strain>
    </source>
</reference>
<name>A0AAJ0MGN4_9PEZI</name>
<feature type="region of interest" description="Disordered" evidence="1">
    <location>
        <begin position="35"/>
        <end position="55"/>
    </location>
</feature>
<proteinExistence type="predicted"/>
<dbReference type="Proteomes" id="UP001275084">
    <property type="component" value="Unassembled WGS sequence"/>
</dbReference>
<dbReference type="EMBL" id="JAUIQD010000003">
    <property type="protein sequence ID" value="KAK3357970.1"/>
    <property type="molecule type" value="Genomic_DNA"/>
</dbReference>
<keyword evidence="2" id="KW-1133">Transmembrane helix</keyword>
<keyword evidence="2" id="KW-0812">Transmembrane</keyword>
<keyword evidence="2" id="KW-0472">Membrane</keyword>
<feature type="transmembrane region" description="Helical" evidence="2">
    <location>
        <begin position="118"/>
        <end position="137"/>
    </location>
</feature>
<dbReference type="AlphaFoldDB" id="A0AAJ0MGN4"/>
<comment type="caution">
    <text evidence="3">The sequence shown here is derived from an EMBL/GenBank/DDBJ whole genome shotgun (WGS) entry which is preliminary data.</text>
</comment>
<accession>A0AAJ0MGN4</accession>
<protein>
    <submittedName>
        <fullName evidence="3">Uncharacterized protein</fullName>
    </submittedName>
</protein>
<gene>
    <name evidence="3" type="ORF">B0T25DRAFT_174962</name>
</gene>
<evidence type="ECO:0000256" key="2">
    <source>
        <dbReference type="SAM" id="Phobius"/>
    </source>
</evidence>